<feature type="compositionally biased region" description="Low complexity" evidence="1">
    <location>
        <begin position="122"/>
        <end position="133"/>
    </location>
</feature>
<sequence>MFVSLKYNRQKYERATKAQTLKSSPAHSTSASSVTSSSTVNLQKQVQSSSFPSTDTMAESNQNETQPTEQVTLRPRSELFKLIKKYYNFVGSPRYDWTVSFTYNKNLYLDALKVKRSKPSLEESSSVSSEIESGTLRGDTPGPSLLKPNSSSYAEEVPLTATLSSSRSGINNAGGSGSATRPGIEHDRSNIVSFNYNKEKYQGALESRTSESLQDQKPIAKPDKETDTELSNASISTPDYSLTENNVQVDLAGSVPQGNRIQSQASSDSSLGDSEVRNSITREKDDELKEKEVKYVTVRYPPGARTSKTTHPTANVLPDIKQSIVAPENDEGRQKDGILSTLAHAASHIVTSARAPETVLNEQSVESTPKRKSDGSLWTRPDTSSSIVSSTSTLHPSSPSKYRSSTPGSPSSLSPSSPMPQSAAPSPEPVALEASIDAPVADNSPNTSEALPTRQSRENTIETCESALEHMSQYTDLQNELGNSDSEKDNLNSYQQVEIDWFKSLIVVAEKLNDLKDTYRAIQAMKRRKAATS</sequence>
<name>A0AAD5BJ04_9ASCO</name>
<dbReference type="AlphaFoldDB" id="A0AAD5BJ04"/>
<feature type="region of interest" description="Disordered" evidence="1">
    <location>
        <begin position="14"/>
        <end position="72"/>
    </location>
</feature>
<feature type="compositionally biased region" description="Low complexity" evidence="1">
    <location>
        <begin position="23"/>
        <end position="40"/>
    </location>
</feature>
<feature type="compositionally biased region" description="Polar residues" evidence="1">
    <location>
        <begin position="229"/>
        <end position="242"/>
    </location>
</feature>
<gene>
    <name evidence="2" type="ORF">KGF57_000751</name>
</gene>
<reference evidence="2 3" key="1">
    <citation type="journal article" date="2022" name="DNA Res.">
        <title>Genome analysis of five recently described species of the CUG-Ser clade uncovers Candida theae as a new hybrid lineage with pathogenic potential in the Candida parapsilosis species complex.</title>
        <authorList>
            <person name="Mixao V."/>
            <person name="Del Olmo V."/>
            <person name="Hegedusova E."/>
            <person name="Saus E."/>
            <person name="Pryszcz L."/>
            <person name="Cillingova A."/>
            <person name="Nosek J."/>
            <person name="Gabaldon T."/>
        </authorList>
    </citation>
    <scope>NUCLEOTIDE SEQUENCE [LARGE SCALE GENOMIC DNA]</scope>
    <source>
        <strain evidence="2 3">CBS 12239</strain>
    </source>
</reference>
<dbReference type="Proteomes" id="UP001204833">
    <property type="component" value="Unassembled WGS sequence"/>
</dbReference>
<proteinExistence type="predicted"/>
<accession>A0AAD5BJ04</accession>
<feature type="compositionally biased region" description="Polar residues" evidence="1">
    <location>
        <begin position="443"/>
        <end position="454"/>
    </location>
</feature>
<dbReference type="GeneID" id="76148810"/>
<feature type="region of interest" description="Disordered" evidence="1">
    <location>
        <begin position="205"/>
        <end position="242"/>
    </location>
</feature>
<evidence type="ECO:0000256" key="1">
    <source>
        <dbReference type="SAM" id="MobiDB-lite"/>
    </source>
</evidence>
<protein>
    <submittedName>
        <fullName evidence="2">Uncharacterized protein</fullName>
    </submittedName>
</protein>
<dbReference type="RefSeq" id="XP_051610749.1">
    <property type="nucleotide sequence ID" value="XM_051755252.1"/>
</dbReference>
<feature type="compositionally biased region" description="Low complexity" evidence="1">
    <location>
        <begin position="262"/>
        <end position="273"/>
    </location>
</feature>
<dbReference type="EMBL" id="JAIHNG010000044">
    <property type="protein sequence ID" value="KAI5965485.1"/>
    <property type="molecule type" value="Genomic_DNA"/>
</dbReference>
<feature type="compositionally biased region" description="Basic and acidic residues" evidence="1">
    <location>
        <begin position="274"/>
        <end position="288"/>
    </location>
</feature>
<feature type="compositionally biased region" description="Polar residues" evidence="1">
    <location>
        <begin position="41"/>
        <end position="71"/>
    </location>
</feature>
<organism evidence="2 3">
    <name type="scientific">Candida theae</name>
    <dbReference type="NCBI Taxonomy" id="1198502"/>
    <lineage>
        <taxon>Eukaryota</taxon>
        <taxon>Fungi</taxon>
        <taxon>Dikarya</taxon>
        <taxon>Ascomycota</taxon>
        <taxon>Saccharomycotina</taxon>
        <taxon>Pichiomycetes</taxon>
        <taxon>Debaryomycetaceae</taxon>
        <taxon>Candida/Lodderomyces clade</taxon>
        <taxon>Candida</taxon>
    </lineage>
</organism>
<feature type="compositionally biased region" description="Basic and acidic residues" evidence="1">
    <location>
        <begin position="218"/>
        <end position="227"/>
    </location>
</feature>
<feature type="compositionally biased region" description="Low complexity" evidence="1">
    <location>
        <begin position="381"/>
        <end position="425"/>
    </location>
</feature>
<feature type="region of interest" description="Disordered" evidence="1">
    <location>
        <begin position="353"/>
        <end position="458"/>
    </location>
</feature>
<keyword evidence="3" id="KW-1185">Reference proteome</keyword>
<evidence type="ECO:0000313" key="2">
    <source>
        <dbReference type="EMBL" id="KAI5965485.1"/>
    </source>
</evidence>
<evidence type="ECO:0000313" key="3">
    <source>
        <dbReference type="Proteomes" id="UP001204833"/>
    </source>
</evidence>
<feature type="region of interest" description="Disordered" evidence="1">
    <location>
        <begin position="119"/>
        <end position="186"/>
    </location>
</feature>
<feature type="region of interest" description="Disordered" evidence="1">
    <location>
        <begin position="255"/>
        <end position="288"/>
    </location>
</feature>
<comment type="caution">
    <text evidence="2">The sequence shown here is derived from an EMBL/GenBank/DDBJ whole genome shotgun (WGS) entry which is preliminary data.</text>
</comment>